<dbReference type="Proteomes" id="UP000248745">
    <property type="component" value="Unassembled WGS sequence"/>
</dbReference>
<dbReference type="PANTHER" id="PTHR24074">
    <property type="entry name" value="CO-CHAPERONE PROTEIN DJLA"/>
    <property type="match status" value="1"/>
</dbReference>
<dbReference type="CDD" id="cd06257">
    <property type="entry name" value="DnaJ"/>
    <property type="match status" value="1"/>
</dbReference>
<feature type="domain" description="J" evidence="2">
    <location>
        <begin position="5"/>
        <end position="70"/>
    </location>
</feature>
<keyword evidence="1" id="KW-1133">Transmembrane helix</keyword>
<dbReference type="InterPro" id="IPR050817">
    <property type="entry name" value="DjlA_DnaK_co-chaperone"/>
</dbReference>
<dbReference type="OrthoDB" id="9779622at2"/>
<evidence type="ECO:0000259" key="2">
    <source>
        <dbReference type="PROSITE" id="PS50076"/>
    </source>
</evidence>
<reference evidence="3 4" key="1">
    <citation type="submission" date="2018-06" db="EMBL/GenBank/DDBJ databases">
        <title>Mucibacter soli gen. nov., sp. nov., a new member of the family Chitinophagaceae producing mucin.</title>
        <authorList>
            <person name="Kim M.-K."/>
            <person name="Park S."/>
            <person name="Kim T.-S."/>
            <person name="Joung Y."/>
            <person name="Han J.-H."/>
            <person name="Kim S.B."/>
        </authorList>
    </citation>
    <scope>NUCLEOTIDE SEQUENCE [LARGE SCALE GENOMIC DNA]</scope>
    <source>
        <strain evidence="3 4">R1-15</strain>
    </source>
</reference>
<evidence type="ECO:0000256" key="1">
    <source>
        <dbReference type="SAM" id="Phobius"/>
    </source>
</evidence>
<protein>
    <recommendedName>
        <fullName evidence="2">J domain-containing protein</fullName>
    </recommendedName>
</protein>
<dbReference type="Pfam" id="PF00226">
    <property type="entry name" value="DnaJ"/>
    <property type="match status" value="1"/>
</dbReference>
<dbReference type="InterPro" id="IPR001623">
    <property type="entry name" value="DnaJ_domain"/>
</dbReference>
<dbReference type="RefSeq" id="WP_111000524.1">
    <property type="nucleotide sequence ID" value="NZ_QKTW01000025.1"/>
</dbReference>
<organism evidence="3 4">
    <name type="scientific">Taibaiella soli</name>
    <dbReference type="NCBI Taxonomy" id="1649169"/>
    <lineage>
        <taxon>Bacteria</taxon>
        <taxon>Pseudomonadati</taxon>
        <taxon>Bacteroidota</taxon>
        <taxon>Chitinophagia</taxon>
        <taxon>Chitinophagales</taxon>
        <taxon>Chitinophagaceae</taxon>
        <taxon>Taibaiella</taxon>
    </lineage>
</organism>
<proteinExistence type="predicted"/>
<dbReference type="PRINTS" id="PR00625">
    <property type="entry name" value="JDOMAIN"/>
</dbReference>
<name>A0A2W2AUL8_9BACT</name>
<accession>A0A2W2AUL8</accession>
<keyword evidence="4" id="KW-1185">Reference proteome</keyword>
<sequence length="255" mass="29481">MSFRNHYQILEISRTASPEEIKSAYRRLSKKYHPDMNGGEKYFEEKFKEIQSAYEVLSDPYRKAVYDDRFNAFRQNPFNVEEETGYRPSRPAPVPPRKHRSVRFPLYLVFMGIIALFRMVSQMQQTNQFSNVSFVQGDLASKANSGELRQMLADLQTHVFAKQDCELTGTLSVVDKEKHLYRLQLNKPVEFLDTTVGSDQYWQTIYAVQVQDVSNKFKMAKFEGNRATIHCTLVACAHTAAEPPVMTEIISKIDN</sequence>
<comment type="caution">
    <text evidence="3">The sequence shown here is derived from an EMBL/GenBank/DDBJ whole genome shotgun (WGS) entry which is preliminary data.</text>
</comment>
<dbReference type="PROSITE" id="PS50076">
    <property type="entry name" value="DNAJ_2"/>
    <property type="match status" value="1"/>
</dbReference>
<dbReference type="SUPFAM" id="SSF46565">
    <property type="entry name" value="Chaperone J-domain"/>
    <property type="match status" value="1"/>
</dbReference>
<dbReference type="AlphaFoldDB" id="A0A2W2AUL8"/>
<feature type="transmembrane region" description="Helical" evidence="1">
    <location>
        <begin position="104"/>
        <end position="121"/>
    </location>
</feature>
<dbReference type="SMART" id="SM00271">
    <property type="entry name" value="DnaJ"/>
    <property type="match status" value="1"/>
</dbReference>
<evidence type="ECO:0000313" key="3">
    <source>
        <dbReference type="EMBL" id="PZF71378.1"/>
    </source>
</evidence>
<dbReference type="PROSITE" id="PS00636">
    <property type="entry name" value="DNAJ_1"/>
    <property type="match status" value="1"/>
</dbReference>
<dbReference type="Gene3D" id="1.10.287.110">
    <property type="entry name" value="DnaJ domain"/>
    <property type="match status" value="1"/>
</dbReference>
<dbReference type="EMBL" id="QKTW01000025">
    <property type="protein sequence ID" value="PZF71378.1"/>
    <property type="molecule type" value="Genomic_DNA"/>
</dbReference>
<dbReference type="InterPro" id="IPR018253">
    <property type="entry name" value="DnaJ_domain_CS"/>
</dbReference>
<keyword evidence="1" id="KW-0472">Membrane</keyword>
<keyword evidence="1" id="KW-0812">Transmembrane</keyword>
<evidence type="ECO:0000313" key="4">
    <source>
        <dbReference type="Proteomes" id="UP000248745"/>
    </source>
</evidence>
<gene>
    <name evidence="3" type="ORF">DN068_18990</name>
</gene>
<dbReference type="InterPro" id="IPR036869">
    <property type="entry name" value="J_dom_sf"/>
</dbReference>